<evidence type="ECO:0000259" key="2">
    <source>
        <dbReference type="PROSITE" id="PS50911"/>
    </source>
</evidence>
<dbReference type="InterPro" id="IPR007921">
    <property type="entry name" value="CHAP_dom"/>
</dbReference>
<dbReference type="RefSeq" id="WP_246377981.1">
    <property type="nucleotide sequence ID" value="NZ_BAABAM010000006.1"/>
</dbReference>
<dbReference type="SUPFAM" id="SSF54001">
    <property type="entry name" value="Cysteine proteinases"/>
    <property type="match status" value="1"/>
</dbReference>
<proteinExistence type="predicted"/>
<keyword evidence="4" id="KW-1185">Reference proteome</keyword>
<dbReference type="Gene3D" id="3.90.1720.10">
    <property type="entry name" value="endopeptidase domain like (from Nostoc punctiforme)"/>
    <property type="match status" value="1"/>
</dbReference>
<evidence type="ECO:0000313" key="3">
    <source>
        <dbReference type="EMBL" id="MBA2890583.1"/>
    </source>
</evidence>
<name>A0A7W0CG88_9ACTN</name>
<dbReference type="InterPro" id="IPR038765">
    <property type="entry name" value="Papain-like_cys_pep_sf"/>
</dbReference>
<accession>A0A7W0CG88</accession>
<feature type="domain" description="Peptidase C51" evidence="2">
    <location>
        <begin position="115"/>
        <end position="241"/>
    </location>
</feature>
<comment type="caution">
    <text evidence="3">The sequence shown here is derived from an EMBL/GenBank/DDBJ whole genome shotgun (WGS) entry which is preliminary data.</text>
</comment>
<dbReference type="EMBL" id="JACDUR010000002">
    <property type="protein sequence ID" value="MBA2890583.1"/>
    <property type="molecule type" value="Genomic_DNA"/>
</dbReference>
<dbReference type="Pfam" id="PF05257">
    <property type="entry name" value="CHAP"/>
    <property type="match status" value="1"/>
</dbReference>
<evidence type="ECO:0000313" key="4">
    <source>
        <dbReference type="Proteomes" id="UP000530928"/>
    </source>
</evidence>
<dbReference type="PROSITE" id="PS50911">
    <property type="entry name" value="CHAP"/>
    <property type="match status" value="1"/>
</dbReference>
<feature type="chain" id="PRO_5030743826" description="Peptidase C51 domain-containing protein" evidence="1">
    <location>
        <begin position="36"/>
        <end position="246"/>
    </location>
</feature>
<dbReference type="AlphaFoldDB" id="A0A7W0CG88"/>
<sequence length="246" mass="25741">MAKHRRVRPTKVHYVSAALTASVFAAGLGVAPAHADNGIDATDVTALKALSPKLDLGIAAAAASGAKAAAPVEGSPGKAAPAMPSVTKVLSLAKQQIGVKENSSGGGTKFQDWYSKSKRAAETVARDGGNRTAYLNAAWCAMFVSWVGEQTGGRTTIGWDAYTPTYANWFKANKRWGTTAKPGSVVFFSWNGSKSLSSIQHVGFVEKDNGDGTITTVEGNTGNGKVEQRVRPKSQVVGYGYPSYGK</sequence>
<keyword evidence="1" id="KW-0732">Signal</keyword>
<dbReference type="Proteomes" id="UP000530928">
    <property type="component" value="Unassembled WGS sequence"/>
</dbReference>
<reference evidence="3 4" key="1">
    <citation type="submission" date="2020-07" db="EMBL/GenBank/DDBJ databases">
        <title>Genomic Encyclopedia of Type Strains, Phase IV (KMG-IV): sequencing the most valuable type-strain genomes for metagenomic binning, comparative biology and taxonomic classification.</title>
        <authorList>
            <person name="Goeker M."/>
        </authorList>
    </citation>
    <scope>NUCLEOTIDE SEQUENCE [LARGE SCALE GENOMIC DNA]</scope>
    <source>
        <strain evidence="3 4">DSM 45533</strain>
    </source>
</reference>
<feature type="signal peptide" evidence="1">
    <location>
        <begin position="1"/>
        <end position="35"/>
    </location>
</feature>
<protein>
    <recommendedName>
        <fullName evidence="2">Peptidase C51 domain-containing protein</fullName>
    </recommendedName>
</protein>
<organism evidence="3 4">
    <name type="scientific">Nonomuraea soli</name>
    <dbReference type="NCBI Taxonomy" id="1032476"/>
    <lineage>
        <taxon>Bacteria</taxon>
        <taxon>Bacillati</taxon>
        <taxon>Actinomycetota</taxon>
        <taxon>Actinomycetes</taxon>
        <taxon>Streptosporangiales</taxon>
        <taxon>Streptosporangiaceae</taxon>
        <taxon>Nonomuraea</taxon>
    </lineage>
</organism>
<gene>
    <name evidence="3" type="ORF">HNR30_001924</name>
</gene>
<evidence type="ECO:0000256" key="1">
    <source>
        <dbReference type="SAM" id="SignalP"/>
    </source>
</evidence>